<evidence type="ECO:0000313" key="10">
    <source>
        <dbReference type="EMBL" id="GAB61257.1"/>
    </source>
</evidence>
<dbReference type="PROSITE" id="PS00093">
    <property type="entry name" value="N4_MTASE"/>
    <property type="match status" value="1"/>
</dbReference>
<comment type="catalytic activity">
    <reaction evidence="8">
        <text>a 2'-deoxycytidine in DNA + S-adenosyl-L-methionine = an N(4)-methyl-2'-deoxycytidine in DNA + S-adenosyl-L-homocysteine + H(+)</text>
        <dbReference type="Rhea" id="RHEA:16857"/>
        <dbReference type="Rhea" id="RHEA-COMP:11369"/>
        <dbReference type="Rhea" id="RHEA-COMP:13674"/>
        <dbReference type="ChEBI" id="CHEBI:15378"/>
        <dbReference type="ChEBI" id="CHEBI:57856"/>
        <dbReference type="ChEBI" id="CHEBI:59789"/>
        <dbReference type="ChEBI" id="CHEBI:85452"/>
        <dbReference type="ChEBI" id="CHEBI:137933"/>
        <dbReference type="EC" id="2.1.1.113"/>
    </reaction>
</comment>
<keyword evidence="5" id="KW-0949">S-adenosyl-L-methionine</keyword>
<evidence type="ECO:0000256" key="3">
    <source>
        <dbReference type="ARBA" id="ARBA00022603"/>
    </source>
</evidence>
<dbReference type="GO" id="GO:0008170">
    <property type="term" value="F:N-methyltransferase activity"/>
    <property type="evidence" value="ECO:0007669"/>
    <property type="project" value="InterPro"/>
</dbReference>
<feature type="domain" description="DNA methylase N-4/N-6" evidence="9">
    <location>
        <begin position="55"/>
        <end position="111"/>
    </location>
</feature>
<organism evidence="10 11">
    <name type="scientific">Candidatus Jettenia caeni</name>
    <dbReference type="NCBI Taxonomy" id="247490"/>
    <lineage>
        <taxon>Bacteria</taxon>
        <taxon>Pseudomonadati</taxon>
        <taxon>Planctomycetota</taxon>
        <taxon>Candidatus Brocadiia</taxon>
        <taxon>Candidatus Brocadiales</taxon>
        <taxon>Candidatus Brocadiaceae</taxon>
        <taxon>Candidatus Jettenia</taxon>
    </lineage>
</organism>
<dbReference type="EC" id="2.1.1.113" evidence="2"/>
<dbReference type="Gene3D" id="3.40.50.150">
    <property type="entry name" value="Vaccinia Virus protein VP39"/>
    <property type="match status" value="2"/>
</dbReference>
<keyword evidence="4 10" id="KW-0808">Transferase</keyword>
<dbReference type="STRING" id="247490.KSU1_B0400"/>
<evidence type="ECO:0000256" key="5">
    <source>
        <dbReference type="ARBA" id="ARBA00022691"/>
    </source>
</evidence>
<gene>
    <name evidence="10" type="ORF">KSU1_B0400</name>
</gene>
<comment type="similarity">
    <text evidence="1">Belongs to the N(4)/N(6)-methyltransferase family. N(4) subfamily.</text>
</comment>
<keyword evidence="11" id="KW-1185">Reference proteome</keyword>
<dbReference type="Pfam" id="PF01555">
    <property type="entry name" value="N6_N4_Mtase"/>
    <property type="match status" value="1"/>
</dbReference>
<proteinExistence type="inferred from homology"/>
<evidence type="ECO:0000256" key="6">
    <source>
        <dbReference type="ARBA" id="ARBA00022747"/>
    </source>
</evidence>
<dbReference type="InterPro" id="IPR017985">
    <property type="entry name" value="MeTrfase_CN4_CS"/>
</dbReference>
<dbReference type="GO" id="GO:0003677">
    <property type="term" value="F:DNA binding"/>
    <property type="evidence" value="ECO:0007669"/>
    <property type="project" value="UniProtKB-KW"/>
</dbReference>
<evidence type="ECO:0000256" key="7">
    <source>
        <dbReference type="ARBA" id="ARBA00023125"/>
    </source>
</evidence>
<dbReference type="EMBL" id="BAFH01000002">
    <property type="protein sequence ID" value="GAB61257.1"/>
    <property type="molecule type" value="Genomic_DNA"/>
</dbReference>
<dbReference type="OrthoDB" id="9809404at2"/>
<evidence type="ECO:0000256" key="2">
    <source>
        <dbReference type="ARBA" id="ARBA00012185"/>
    </source>
</evidence>
<dbReference type="Proteomes" id="UP000002985">
    <property type="component" value="Unassembled WGS sequence"/>
</dbReference>
<dbReference type="eggNOG" id="COG0863">
    <property type="taxonomic scope" value="Bacteria"/>
</dbReference>
<dbReference type="GO" id="GO:0032259">
    <property type="term" value="P:methylation"/>
    <property type="evidence" value="ECO:0007669"/>
    <property type="project" value="UniProtKB-KW"/>
</dbReference>
<sequence>MLTQSKNVNAFKQSIALSKVEHLDRELYHYFKDKFHLDLCLSRSIVSFQANKNREVYRWYKYKEAFSASLVEYLLEKYNIVNGTMLDPFAGSGTSLFAASAQGINADGIELLPIGQQIINTKKILALDFTQDDFNTLKRWLLEQPWEKSKLRIPLNELRITKGAYPEQTKEAIEKYSGACEQENERIRTVLQFALSCILESVSYTRKDGQYLRWDYRSGRRQGKKPFNKGTILSFTKAICDKIDEIIFDLQTRGKQKTLFTSKHSHGTIHLYSGSCLDILPIIPTNTYDAIITSPPYCNRYDYTRTYALELALHGTSEKGLVHLRQHMLSCTVENRAKDLLKINPQWLEAITVADHQELLQSILKYLDDQKAQGMLNNNGIPRMVRGYFYEIACIIAECSRVIKPKSLLFMVNDNVRYAGAGISVDMILSNIAEKLGFQIEKILVLPNGKGNSSQQMGKHGRELLRKCVYVWRRT</sequence>
<evidence type="ECO:0000256" key="1">
    <source>
        <dbReference type="ARBA" id="ARBA00010203"/>
    </source>
</evidence>
<evidence type="ECO:0000259" key="9">
    <source>
        <dbReference type="Pfam" id="PF01555"/>
    </source>
</evidence>
<name>I3IHR2_9BACT</name>
<evidence type="ECO:0000313" key="11">
    <source>
        <dbReference type="Proteomes" id="UP000002985"/>
    </source>
</evidence>
<dbReference type="GO" id="GO:0009307">
    <property type="term" value="P:DNA restriction-modification system"/>
    <property type="evidence" value="ECO:0007669"/>
    <property type="project" value="UniProtKB-KW"/>
</dbReference>
<evidence type="ECO:0000256" key="4">
    <source>
        <dbReference type="ARBA" id="ARBA00022679"/>
    </source>
</evidence>
<dbReference type="GO" id="GO:0015667">
    <property type="term" value="F:site-specific DNA-methyltransferase (cytosine-N4-specific) activity"/>
    <property type="evidence" value="ECO:0007669"/>
    <property type="project" value="UniProtKB-EC"/>
</dbReference>
<comment type="caution">
    <text evidence="10">The sequence shown here is derived from an EMBL/GenBank/DDBJ whole genome shotgun (WGS) entry which is preliminary data.</text>
</comment>
<keyword evidence="6" id="KW-0680">Restriction system</keyword>
<dbReference type="InterPro" id="IPR029063">
    <property type="entry name" value="SAM-dependent_MTases_sf"/>
</dbReference>
<keyword evidence="3 10" id="KW-0489">Methyltransferase</keyword>
<dbReference type="SUPFAM" id="SSF53335">
    <property type="entry name" value="S-adenosyl-L-methionine-dependent methyltransferases"/>
    <property type="match status" value="2"/>
</dbReference>
<protein>
    <recommendedName>
        <fullName evidence="2">site-specific DNA-methyltransferase (cytosine-N(4)-specific)</fullName>
        <ecNumber evidence="2">2.1.1.113</ecNumber>
    </recommendedName>
</protein>
<accession>I3IHR2</accession>
<dbReference type="InterPro" id="IPR002941">
    <property type="entry name" value="DNA_methylase_N4/N6"/>
</dbReference>
<keyword evidence="7" id="KW-0238">DNA-binding</keyword>
<evidence type="ECO:0000256" key="8">
    <source>
        <dbReference type="ARBA" id="ARBA00049120"/>
    </source>
</evidence>
<dbReference type="AlphaFoldDB" id="I3IHR2"/>
<reference evidence="10 11" key="1">
    <citation type="journal article" date="2012" name="FEBS Lett.">
        <title>Anammox organism KSU-1 expresses a NirK-type copper-containing nitrite reductase instead of a NirS-type with cytochrome cd1.</title>
        <authorList>
            <person name="Hira D."/>
            <person name="Toh H."/>
            <person name="Migita C.T."/>
            <person name="Okubo H."/>
            <person name="Nishiyama T."/>
            <person name="Hattori M."/>
            <person name="Furukawa K."/>
            <person name="Fujii T."/>
        </authorList>
    </citation>
    <scope>NUCLEOTIDE SEQUENCE [LARGE SCALE GENOMIC DNA]</scope>
</reference>